<dbReference type="AlphaFoldDB" id="A0A540V7D7"/>
<accession>A0A540V7D7</accession>
<organism evidence="2 3">
    <name type="scientific">Spiribacter salinus</name>
    <dbReference type="NCBI Taxonomy" id="1335746"/>
    <lineage>
        <taxon>Bacteria</taxon>
        <taxon>Pseudomonadati</taxon>
        <taxon>Pseudomonadota</taxon>
        <taxon>Gammaproteobacteria</taxon>
        <taxon>Chromatiales</taxon>
        <taxon>Ectothiorhodospiraceae</taxon>
        <taxon>Spiribacter</taxon>
    </lineage>
</organism>
<feature type="chain" id="PRO_5022217493" evidence="1">
    <location>
        <begin position="20"/>
        <end position="143"/>
    </location>
</feature>
<reference evidence="2 3" key="1">
    <citation type="submission" date="2019-06" db="EMBL/GenBank/DDBJ databases">
        <title>Metagenome assembled Genome of Spiribacter salinus SL48-SHIP from the microbial mat of Salt Lake 48 (Novosibirsk region, Russia).</title>
        <authorList>
            <person name="Shipova A."/>
            <person name="Rozanov A.S."/>
            <person name="Bryanskaya A.V."/>
            <person name="Peltek S.E."/>
        </authorList>
    </citation>
    <scope>NUCLEOTIDE SEQUENCE [LARGE SCALE GENOMIC DNA]</scope>
    <source>
        <strain evidence="2">SL48-SHIP-2</strain>
    </source>
</reference>
<feature type="signal peptide" evidence="1">
    <location>
        <begin position="1"/>
        <end position="19"/>
    </location>
</feature>
<evidence type="ECO:0000256" key="1">
    <source>
        <dbReference type="SAM" id="SignalP"/>
    </source>
</evidence>
<comment type="caution">
    <text evidence="2">The sequence shown here is derived from an EMBL/GenBank/DDBJ whole genome shotgun (WGS) entry which is preliminary data.</text>
</comment>
<keyword evidence="1" id="KW-0732">Signal</keyword>
<gene>
    <name evidence="2" type="ORF">FKY71_19445</name>
</gene>
<name>A0A540V7D7_9GAMM</name>
<dbReference type="Proteomes" id="UP000315400">
    <property type="component" value="Unassembled WGS sequence"/>
</dbReference>
<evidence type="ECO:0000313" key="2">
    <source>
        <dbReference type="EMBL" id="TQE92677.1"/>
    </source>
</evidence>
<proteinExistence type="predicted"/>
<dbReference type="EMBL" id="VIFK01000605">
    <property type="protein sequence ID" value="TQE92677.1"/>
    <property type="molecule type" value="Genomic_DNA"/>
</dbReference>
<protein>
    <submittedName>
        <fullName evidence="2">Uncharacterized protein</fullName>
    </submittedName>
</protein>
<sequence length="143" mass="15476">MAALLAMLPAMLWAMPVQAETRNYVLEMYDNFGQLVAIHQLRLDFGPEDGRSTRTISGVRTADQVDPAYQPLLGGSEKGGGAARGPRLRLTLSRSVVSPLLEIEAVLVPDRNGAFEGRWKRFGCFSGASGTLTAWPIGSTARQ</sequence>
<evidence type="ECO:0000313" key="3">
    <source>
        <dbReference type="Proteomes" id="UP000315400"/>
    </source>
</evidence>